<dbReference type="GO" id="GO:0005179">
    <property type="term" value="F:hormone activity"/>
    <property type="evidence" value="ECO:0007669"/>
    <property type="project" value="TreeGrafter"/>
</dbReference>
<keyword evidence="8" id="KW-1185">Reference proteome</keyword>
<keyword evidence="4" id="KW-1015">Disulfide bond</keyword>
<dbReference type="InterPro" id="IPR014755">
    <property type="entry name" value="Cu-Rt/internalin_Ig-like"/>
</dbReference>
<dbReference type="InterPro" id="IPR001368">
    <property type="entry name" value="TNFR/NGFR_Cys_rich_reg"/>
</dbReference>
<keyword evidence="2" id="KW-0964">Secreted</keyword>
<feature type="disulfide bond" evidence="4">
    <location>
        <begin position="2972"/>
        <end position="2990"/>
    </location>
</feature>
<reference evidence="8" key="1">
    <citation type="journal article" date="2023" name="Commun. Biol.">
        <title>Genome analysis of Parmales, the sister group of diatoms, reveals the evolutionary specialization of diatoms from phago-mixotrophs to photoautotrophs.</title>
        <authorList>
            <person name="Ban H."/>
            <person name="Sato S."/>
            <person name="Yoshikawa S."/>
            <person name="Yamada K."/>
            <person name="Nakamura Y."/>
            <person name="Ichinomiya M."/>
            <person name="Sato N."/>
            <person name="Blanc-Mathieu R."/>
            <person name="Endo H."/>
            <person name="Kuwata A."/>
            <person name="Ogata H."/>
        </authorList>
    </citation>
    <scope>NUCLEOTIDE SEQUENCE [LARGE SCALE GENOMIC DNA]</scope>
    <source>
        <strain evidence="8">NIES 3699</strain>
    </source>
</reference>
<dbReference type="EMBL" id="BRXX01000193">
    <property type="protein sequence ID" value="GMH97009.1"/>
    <property type="molecule type" value="Genomic_DNA"/>
</dbReference>
<protein>
    <recommendedName>
        <fullName evidence="6">TNFR-Cys domain-containing protein</fullName>
    </recommendedName>
</protein>
<evidence type="ECO:0000313" key="8">
    <source>
        <dbReference type="Proteomes" id="UP001165160"/>
    </source>
</evidence>
<dbReference type="Gene3D" id="2.60.40.1220">
    <property type="match status" value="2"/>
</dbReference>
<sequence>MGGRPTSRSAVNPKTLLTFLLTFLTFLRPALSKPYITSFSMDMHYGLMTVQFSEEMMSKFFDATKITLQNVQSYYNCTGSQVAPSCPVSTGALRVPISSNAYSSVYNATSLYVSIGGADYAVLSMAATIATSVDNTYIIVDENVTRSSGDLSVSKAVVDGAALKASTFTADALKPAFSSYTLDMDSGYMSMTFGEPVNASSFLASGITFQATDNIGTNPDANTITLSNTNVTVLSSDGLTINVDLGLKNLNDIKALSPLGINTEKTYLSISTPAIKDIAGNDMSLAYLSIYEGKQPTSFTPDTTTPTLQWYDVDMDSGTLTLHFSETINSFQFDVTDIFLQENVLRVSGSSYQLSSASTKATTTPVPVLTIALAAADMHGIKLLDMAVASEDSKTYMTFNSSLTKDTSELELAIEPLVNGVSSRNVVTFTPDTTAPTVVSYILDMNARTLSLTFDEPVRSNTLLVTYLNIQDTYDVATNQGNAVALTSGSSTSSPNDLVIVVDLCEKDFNAIKMQPKMAISQATTFLTYSNFAGDNFIKDMIIPANIVTQVVDGFGKLPASFVADQAKPTLRYYSMDMDSGELIMTFSEPIDASSLNVSKIVLQDQSEKVICNVYGLCSVPGKSASSSYRLKESSSSVVDADNTTVTVNVGVDDRNMVKVVEGFYTSLSNTFLACDDSMVFDIADYLDGSLAQNGVNAITVAAALAGSAFTVDTTSPYLSTFTLDMDSGILSITFDEPVRASSFNATGAVMWNSRFMSANATKVQLSKESFTASDNGLVLDVAIAYDDLNLLKLATDGFNDVTKTFLQTESRMVDDMADVGNAIAMASGTAPQALVVTPDSTFPTLLSFDFDPTNGNLTFHFDEVVDTSSFDAAGITIQDQAFATASFRLTDGAAIQVDGTSISAYLGSIDKTAQSSAGANIGTSAENTYVTIINAAIADVAVSPNQVKAITDGAGLKLGPALFQFRLDMNEGTLTFRFSEPVDPETIDPTLITVQDAVTATKSYTLTGHVDKSYKHNNYTVSISLNPTDMDQIKSTSGLLYSLGTSYVRMAAGAIYDYTTGSWIGPNKLLAVGDGNALQAEAMIYDTTRPNLLSFTLDMDVGTLTLNFDEPVLASSFNAAKVTLSGEKDSTLATADTFTLTSLSATSSVDGSSLVVTLERSGGLYQDFDLIAYARQMATTKRDTFLVLSEDTVVDTSPKFNKVNAIAATNATKCAFFTPDSTSPTLLSYSLDMNEGSMILTFSEAVWVDNTFDVRAIQLQDAATNTFTESYVLTTDTKISNETYTKAALRKIPAIAEVKLKLGESDIDEIKSKRTLANNLATTFISVAETLTKDIAQANNTLVAIADTSAKAPTAYTADSTSPNLVSYTIDMNAGTMNFIFDEIVDPSSLNPSQINLQYGPFAGASANQYSLTSSVISTASTVGSRTFGVVFSVDDLNELKLKLELVTGVADTYLRFPPEFVSDMAENAITIIRDGRAQQVSGFTADTTRPSITSFQLKTNGKIILKFSEAVSTTSLNVTAITLQNVDSSLKYPLTAYTLLTGDALLSTKLTLTLGQDFIDAQLMGIATSQLTSYMSSSAYAITDIAGNRVHAIAKNDAVLMGPALERFNLDMDKRKMDFYFSESVKGNFSAEALTLFDSVSGSNSVTLTGWNFTADPTPSPGEKPYLKANSSDHVTAWLSAADITAIKSNGHIGTLRTNTFLSISSVLPFTFNEDTQSVGSPLQIVPIIPSKAMQVTTFTPDAMNPSLTGYDIDKDSGVLTLRFNEPVELKTFNQSGLVIQQQSERGTGTKFVNLGSDSIVTRTDHLGFVGGDTVVVTLGTSDLGKVLSLDLGAYLTMTSSTARDMADANNPVVAIPDGSAIAATTIVPDSTGPSVVSFGLDLQLGVLTITFSEPIDGDTFNPTKFSIQGANKKNVTGVYNLTTASVITSNVGETIEVDMNIFRTDLDGIKGKILDGVAKHRNATFLALRDGAFQDYNNNAGQGILHADAIMASSYGYDRVPPTLRSYDLEINSANSADPKYGKLTLHFSEPVDPTSIILANLKLTDTDSSPYGQELNLGSSSVSASSASSSVDVTLSAGELSSLQSGAIGTGGVSFFSISAGSARDMSGNVLSAINHQMIGPVLEYTTLSMRDNAEKISMIFSEDVKTSSFDPSGLTLVSSNDGTGESYQLTANTTLTPATAAQAVTKVIEIRIGEKDVQNLKKFAGLAVSKETTKVQLSGSLITDTAATPNPAVIITAANAPNVNSFTPDATEPFILRTSLDLSNDILTFEFNEPILASSVKMYQITFQSKSILSASGTDKYTLQDSVYGGENNATISLTLGFNDMSAIKSIANLCSFDKAEDCFYSFLADTFQDTALSPNSVPLVSSGAGLAVSVVYNDTKMPSLNSFDMDLDADTLTLNFDEPVLASSFIPHKLSMQRAMTNVGTQLVVLPGTTTTSSSDGSSIVLDLPVITIETLMLDTSIATDRVTSFLLAELGSFTDARGNNLTAIINGYAMPASNFVFDTTPPTIVSFALDMNLGKATIGFQEYVRVQEVTMKGLTVQNSTTDNPVEHTLMLGTALEQTVNNSKSIVLVFSEPELNTIKDYDGLCNDRNSSFLKMSGSAVLDMGQNGNANMENSDAFMATSFVPDTTPPKLAEYDLDLDSGLMTLRFDETVDEATFIQSGVKLHNMAAKKFSSVHDLVAPSIIKGGGSASNILYATLSSEDLASIKDKGIGTERNSTWLSMSKGAIKDKANLDVVAVLESGIVGGASMRVSSLILDATEPGLVKFRIDRVGKQALLWFTEPVKIIDLEKFRFSNSSGGELNFLNATFVYKEDNTQVIFDMNTEWNNTNMGNNVTKQESFWQRMEYLGVGGSGAIRLTIASGAVLDMSPGSNMNEDILLRNENFPTCTCGGGLFVSVPCNTVDDAVCKPCTDCGTLANAYQSAACQPTVNTVCSVCTPCQHGYYPSTACGGLSDNVCAVCTTCTDYEYETSPCESGTNRICASCRVCTWLNAKQEMFCNSRSKSWQQENCCFDKEGNQIKCAKADYANLEIEARNGRHHWVFPDTTPHIEGYALGETW</sequence>
<dbReference type="GO" id="GO:0005615">
    <property type="term" value="C:extracellular space"/>
    <property type="evidence" value="ECO:0007669"/>
    <property type="project" value="TreeGrafter"/>
</dbReference>
<dbReference type="InterPro" id="IPR052136">
    <property type="entry name" value="Adipolin/Erythroferrone-rel"/>
</dbReference>
<evidence type="ECO:0000259" key="6">
    <source>
        <dbReference type="PROSITE" id="PS50050"/>
    </source>
</evidence>
<comment type="caution">
    <text evidence="4">Lacks conserved residue(s) required for the propagation of feature annotation.</text>
</comment>
<name>A0A9W7EYC0_9STRA</name>
<organism evidence="7 8">
    <name type="scientific">Triparma verrucosa</name>
    <dbReference type="NCBI Taxonomy" id="1606542"/>
    <lineage>
        <taxon>Eukaryota</taxon>
        <taxon>Sar</taxon>
        <taxon>Stramenopiles</taxon>
        <taxon>Ochrophyta</taxon>
        <taxon>Bolidophyceae</taxon>
        <taxon>Parmales</taxon>
        <taxon>Triparmaceae</taxon>
        <taxon>Triparma</taxon>
    </lineage>
</organism>
<feature type="domain" description="TNFR-Cys" evidence="6">
    <location>
        <begin position="2947"/>
        <end position="2990"/>
    </location>
</feature>
<evidence type="ECO:0000256" key="2">
    <source>
        <dbReference type="ARBA" id="ARBA00022525"/>
    </source>
</evidence>
<evidence type="ECO:0000256" key="5">
    <source>
        <dbReference type="SAM" id="SignalP"/>
    </source>
</evidence>
<proteinExistence type="predicted"/>
<evidence type="ECO:0000256" key="4">
    <source>
        <dbReference type="PROSITE-ProRule" id="PRU00206"/>
    </source>
</evidence>
<dbReference type="PROSITE" id="PS50050">
    <property type="entry name" value="TNFR_NGFR_2"/>
    <property type="match status" value="1"/>
</dbReference>
<evidence type="ECO:0000256" key="3">
    <source>
        <dbReference type="ARBA" id="ARBA00022729"/>
    </source>
</evidence>
<feature type="repeat" description="TNFR-Cys" evidence="4">
    <location>
        <begin position="2947"/>
        <end position="2990"/>
    </location>
</feature>
<evidence type="ECO:0000313" key="7">
    <source>
        <dbReference type="EMBL" id="GMH97009.1"/>
    </source>
</evidence>
<comment type="subcellular location">
    <subcellularLocation>
        <location evidence="1">Secreted</location>
    </subcellularLocation>
</comment>
<accession>A0A9W7EYC0</accession>
<comment type="caution">
    <text evidence="7">The sequence shown here is derived from an EMBL/GenBank/DDBJ whole genome shotgun (WGS) entry which is preliminary data.</text>
</comment>
<dbReference type="Proteomes" id="UP001165160">
    <property type="component" value="Unassembled WGS sequence"/>
</dbReference>
<feature type="signal peptide" evidence="5">
    <location>
        <begin position="1"/>
        <end position="32"/>
    </location>
</feature>
<feature type="disulfide bond" evidence="4">
    <location>
        <begin position="2969"/>
        <end position="2982"/>
    </location>
</feature>
<evidence type="ECO:0000256" key="1">
    <source>
        <dbReference type="ARBA" id="ARBA00004613"/>
    </source>
</evidence>
<keyword evidence="3 5" id="KW-0732">Signal</keyword>
<feature type="chain" id="PRO_5040935552" description="TNFR-Cys domain-containing protein" evidence="5">
    <location>
        <begin position="33"/>
        <end position="3067"/>
    </location>
</feature>
<dbReference type="PANTHER" id="PTHR24019:SF5">
    <property type="entry name" value="ADIPOLIN"/>
    <property type="match status" value="1"/>
</dbReference>
<gene>
    <name evidence="7" type="ORF">TrVE_jg4561</name>
</gene>
<dbReference type="PANTHER" id="PTHR24019">
    <property type="entry name" value="ADIPOLIN"/>
    <property type="match status" value="1"/>
</dbReference>